<evidence type="ECO:0000256" key="14">
    <source>
        <dbReference type="ARBA" id="ARBA00025228"/>
    </source>
</evidence>
<dbReference type="GO" id="GO:0051073">
    <property type="term" value="F:adenosylcobinamide-GDP ribazoletransferase activity"/>
    <property type="evidence" value="ECO:0007669"/>
    <property type="project" value="UniProtKB-UniRule"/>
</dbReference>
<evidence type="ECO:0000256" key="8">
    <source>
        <dbReference type="ARBA" id="ARBA00022573"/>
    </source>
</evidence>
<dbReference type="EC" id="2.7.8.26" evidence="5 19"/>
<keyword evidence="9 19" id="KW-0808">Transferase</keyword>
<evidence type="ECO:0000313" key="21">
    <source>
        <dbReference type="Proteomes" id="UP000005850"/>
    </source>
</evidence>
<evidence type="ECO:0000256" key="9">
    <source>
        <dbReference type="ARBA" id="ARBA00022679"/>
    </source>
</evidence>
<dbReference type="Proteomes" id="UP000005850">
    <property type="component" value="Chromosome"/>
</dbReference>
<comment type="pathway">
    <text evidence="3 19">Cofactor biosynthesis; adenosylcobalamin biosynthesis; adenosylcobalamin from cob(II)yrinate a,c-diamide: step 7/7.</text>
</comment>
<name>A0A075R5Q4_BRELA</name>
<evidence type="ECO:0000256" key="2">
    <source>
        <dbReference type="ARBA" id="ARBA00004651"/>
    </source>
</evidence>
<dbReference type="Pfam" id="PF02654">
    <property type="entry name" value="CobS"/>
    <property type="match status" value="1"/>
</dbReference>
<keyword evidence="12 19" id="KW-1133">Transmembrane helix</keyword>
<dbReference type="RefSeq" id="WP_003337361.1">
    <property type="nucleotide sequence ID" value="NZ_CP007806.1"/>
</dbReference>
<feature type="transmembrane region" description="Helical" evidence="19">
    <location>
        <begin position="31"/>
        <end position="51"/>
    </location>
</feature>
<organism evidence="20 21">
    <name type="scientific">Brevibacillus laterosporus LMG 15441</name>
    <dbReference type="NCBI Taxonomy" id="1042163"/>
    <lineage>
        <taxon>Bacteria</taxon>
        <taxon>Bacillati</taxon>
        <taxon>Bacillota</taxon>
        <taxon>Bacilli</taxon>
        <taxon>Bacillales</taxon>
        <taxon>Paenibacillaceae</taxon>
        <taxon>Brevibacillus</taxon>
    </lineage>
</organism>
<keyword evidence="10 19" id="KW-0812">Transmembrane</keyword>
<evidence type="ECO:0000256" key="3">
    <source>
        <dbReference type="ARBA" id="ARBA00004663"/>
    </source>
</evidence>
<proteinExistence type="inferred from homology"/>
<dbReference type="HOGENOM" id="CLU_057426_3_1_9"/>
<evidence type="ECO:0000256" key="16">
    <source>
        <dbReference type="ARBA" id="ARBA00032853"/>
    </source>
</evidence>
<evidence type="ECO:0000256" key="19">
    <source>
        <dbReference type="HAMAP-Rule" id="MF_00719"/>
    </source>
</evidence>
<comment type="catalytic activity">
    <reaction evidence="18 19">
        <text>alpha-ribazole 5'-phosphate + adenosylcob(III)inamide-GDP = adenosylcob(III)alamin 5'-phosphate + GMP + H(+)</text>
        <dbReference type="Rhea" id="RHEA:23560"/>
        <dbReference type="ChEBI" id="CHEBI:15378"/>
        <dbReference type="ChEBI" id="CHEBI:57918"/>
        <dbReference type="ChEBI" id="CHEBI:58115"/>
        <dbReference type="ChEBI" id="CHEBI:60487"/>
        <dbReference type="ChEBI" id="CHEBI:60493"/>
        <dbReference type="EC" id="2.7.8.26"/>
    </reaction>
</comment>
<evidence type="ECO:0000256" key="13">
    <source>
        <dbReference type="ARBA" id="ARBA00023136"/>
    </source>
</evidence>
<dbReference type="PANTHER" id="PTHR34148">
    <property type="entry name" value="ADENOSYLCOBINAMIDE-GDP RIBAZOLETRANSFERASE"/>
    <property type="match status" value="1"/>
</dbReference>
<evidence type="ECO:0000256" key="18">
    <source>
        <dbReference type="ARBA" id="ARBA00049504"/>
    </source>
</evidence>
<evidence type="ECO:0000256" key="4">
    <source>
        <dbReference type="ARBA" id="ARBA00010561"/>
    </source>
</evidence>
<evidence type="ECO:0000256" key="17">
    <source>
        <dbReference type="ARBA" id="ARBA00048623"/>
    </source>
</evidence>
<comment type="cofactor">
    <cofactor evidence="1 19">
        <name>Mg(2+)</name>
        <dbReference type="ChEBI" id="CHEBI:18420"/>
    </cofactor>
</comment>
<keyword evidence="13 19" id="KW-0472">Membrane</keyword>
<evidence type="ECO:0000256" key="12">
    <source>
        <dbReference type="ARBA" id="ARBA00022989"/>
    </source>
</evidence>
<dbReference type="GO" id="GO:0008818">
    <property type="term" value="F:cobalamin 5'-phosphate synthase activity"/>
    <property type="evidence" value="ECO:0007669"/>
    <property type="project" value="UniProtKB-UniRule"/>
</dbReference>
<dbReference type="GO" id="GO:0009236">
    <property type="term" value="P:cobalamin biosynthetic process"/>
    <property type="evidence" value="ECO:0007669"/>
    <property type="project" value="UniProtKB-UniRule"/>
</dbReference>
<accession>A0A075R5Q4</accession>
<dbReference type="STRING" id="1042163.BRLA_c021770"/>
<dbReference type="eggNOG" id="COG0368">
    <property type="taxonomic scope" value="Bacteria"/>
</dbReference>
<feature type="transmembrane region" description="Helical" evidence="19">
    <location>
        <begin position="104"/>
        <end position="126"/>
    </location>
</feature>
<keyword evidence="7 19" id="KW-1003">Cell membrane</keyword>
<dbReference type="KEGG" id="blr:BRLA_c021770"/>
<dbReference type="NCBIfam" id="TIGR00317">
    <property type="entry name" value="cobS"/>
    <property type="match status" value="1"/>
</dbReference>
<evidence type="ECO:0000256" key="10">
    <source>
        <dbReference type="ARBA" id="ARBA00022692"/>
    </source>
</evidence>
<evidence type="ECO:0000256" key="7">
    <source>
        <dbReference type="ARBA" id="ARBA00022475"/>
    </source>
</evidence>
<evidence type="ECO:0000256" key="6">
    <source>
        <dbReference type="ARBA" id="ARBA00015850"/>
    </source>
</evidence>
<dbReference type="PANTHER" id="PTHR34148:SF1">
    <property type="entry name" value="ADENOSYLCOBINAMIDE-GDP RIBAZOLETRANSFERASE"/>
    <property type="match status" value="1"/>
</dbReference>
<feature type="transmembrane region" description="Helical" evidence="19">
    <location>
        <begin position="132"/>
        <end position="158"/>
    </location>
</feature>
<reference evidence="20 21" key="1">
    <citation type="journal article" date="2011" name="J. Bacteriol.">
        <title>Genome sequence of Brevibacillus laterosporus LMG 15441, a pathogen of invertebrates.</title>
        <authorList>
            <person name="Djukic M."/>
            <person name="Poehlein A."/>
            <person name="Thurmer A."/>
            <person name="Daniel R."/>
        </authorList>
    </citation>
    <scope>NUCLEOTIDE SEQUENCE [LARGE SCALE GENOMIC DNA]</scope>
    <source>
        <strain evidence="20 21">LMG 15441</strain>
    </source>
</reference>
<sequence length="256" mass="28515">MNAFWSALTFLTRIPVRFQATEQDWYQSVKYYPYVGMVIGIFLAGIAGITQWLFPDILLSLVVIASWVYITGGLHLDGWMDTADGLGSARSRERMLEIMKDSRVGAMGVLACVLLLAVKVVSLYWITTSVPLLSLIYLLIIIPFAARVSLLGCVYFWPYLHKGKGLASGFREHVCMKHIIISIVISCLVAIVLVGYQLAIIFFVLTVVTHYLFNRMIVKQLGGLTGDTYGAQIECIEMVLLLGAVSYLYHGGFVGW</sequence>
<feature type="transmembrane region" description="Helical" evidence="19">
    <location>
        <begin position="179"/>
        <end position="209"/>
    </location>
</feature>
<feature type="transmembrane region" description="Helical" evidence="19">
    <location>
        <begin position="229"/>
        <end position="249"/>
    </location>
</feature>
<evidence type="ECO:0000256" key="11">
    <source>
        <dbReference type="ARBA" id="ARBA00022842"/>
    </source>
</evidence>
<dbReference type="GO" id="GO:0005886">
    <property type="term" value="C:plasma membrane"/>
    <property type="evidence" value="ECO:0007669"/>
    <property type="project" value="UniProtKB-SubCell"/>
</dbReference>
<dbReference type="HAMAP" id="MF_00719">
    <property type="entry name" value="CobS"/>
    <property type="match status" value="1"/>
</dbReference>
<evidence type="ECO:0000256" key="5">
    <source>
        <dbReference type="ARBA" id="ARBA00013200"/>
    </source>
</evidence>
<dbReference type="EMBL" id="CP007806">
    <property type="protein sequence ID" value="AIG26498.1"/>
    <property type="molecule type" value="Genomic_DNA"/>
</dbReference>
<comment type="function">
    <text evidence="14 19">Joins adenosylcobinamide-GDP and alpha-ribazole to generate adenosylcobalamin (Ado-cobalamin). Also synthesizes adenosylcobalamin 5'-phosphate from adenosylcobinamide-GDP and alpha-ribazole 5'-phosphate.</text>
</comment>
<comment type="catalytic activity">
    <reaction evidence="17 19">
        <text>alpha-ribazole + adenosylcob(III)inamide-GDP = adenosylcob(III)alamin + GMP + H(+)</text>
        <dbReference type="Rhea" id="RHEA:16049"/>
        <dbReference type="ChEBI" id="CHEBI:10329"/>
        <dbReference type="ChEBI" id="CHEBI:15378"/>
        <dbReference type="ChEBI" id="CHEBI:18408"/>
        <dbReference type="ChEBI" id="CHEBI:58115"/>
        <dbReference type="ChEBI" id="CHEBI:60487"/>
        <dbReference type="EC" id="2.7.8.26"/>
    </reaction>
</comment>
<dbReference type="InterPro" id="IPR003805">
    <property type="entry name" value="CobS"/>
</dbReference>
<comment type="subcellular location">
    <subcellularLocation>
        <location evidence="2 19">Cell membrane</location>
        <topology evidence="2 19">Multi-pass membrane protein</topology>
    </subcellularLocation>
</comment>
<evidence type="ECO:0000256" key="15">
    <source>
        <dbReference type="ARBA" id="ARBA00032605"/>
    </source>
</evidence>
<gene>
    <name evidence="19" type="primary">cobS</name>
    <name evidence="20" type="ORF">BRLA_c021770</name>
</gene>
<feature type="transmembrane region" description="Helical" evidence="19">
    <location>
        <begin position="57"/>
        <end position="76"/>
    </location>
</feature>
<keyword evidence="11 19" id="KW-0460">Magnesium</keyword>
<keyword evidence="21" id="KW-1185">Reference proteome</keyword>
<dbReference type="UniPathway" id="UPA00148">
    <property type="reaction ID" value="UER00238"/>
</dbReference>
<protein>
    <recommendedName>
        <fullName evidence="6 19">Adenosylcobinamide-GDP ribazoletransferase</fullName>
        <ecNumber evidence="5 19">2.7.8.26</ecNumber>
    </recommendedName>
    <alternativeName>
        <fullName evidence="16 19">Cobalamin synthase</fullName>
    </alternativeName>
    <alternativeName>
        <fullName evidence="15 19">Cobalamin-5'-phosphate synthase</fullName>
    </alternativeName>
</protein>
<comment type="similarity">
    <text evidence="4 19">Belongs to the CobS family.</text>
</comment>
<evidence type="ECO:0000256" key="1">
    <source>
        <dbReference type="ARBA" id="ARBA00001946"/>
    </source>
</evidence>
<dbReference type="AlphaFoldDB" id="A0A075R5Q4"/>
<keyword evidence="8 19" id="KW-0169">Cobalamin biosynthesis</keyword>
<evidence type="ECO:0000313" key="20">
    <source>
        <dbReference type="EMBL" id="AIG26498.1"/>
    </source>
</evidence>